<dbReference type="GO" id="GO:0003677">
    <property type="term" value="F:DNA binding"/>
    <property type="evidence" value="ECO:0007669"/>
    <property type="project" value="InterPro"/>
</dbReference>
<dbReference type="InterPro" id="IPR036388">
    <property type="entry name" value="WH-like_DNA-bd_sf"/>
</dbReference>
<dbReference type="CDD" id="cd06171">
    <property type="entry name" value="Sigma70_r4"/>
    <property type="match status" value="1"/>
</dbReference>
<protein>
    <recommendedName>
        <fullName evidence="12">ECF RNA polymerase sigma factor SigE</fullName>
    </recommendedName>
</protein>
<evidence type="ECO:0000259" key="9">
    <source>
        <dbReference type="Pfam" id="PF08281"/>
    </source>
</evidence>
<comment type="similarity">
    <text evidence="1">Belongs to the sigma-70 factor family. ECF subfamily.</text>
</comment>
<reference evidence="11" key="1">
    <citation type="submission" date="2017-06" db="EMBL/GenBank/DDBJ databases">
        <title>Genome analysis of Fimbriiglobus ruber SP5, the first member of the order Planctomycetales with confirmed chitinolytic capability.</title>
        <authorList>
            <person name="Ravin N.V."/>
            <person name="Rakitin A.L."/>
            <person name="Ivanova A.A."/>
            <person name="Beletsky A.V."/>
            <person name="Kulichevskaya I.S."/>
            <person name="Mardanov A.V."/>
            <person name="Dedysh S.N."/>
        </authorList>
    </citation>
    <scope>NUCLEOTIDE SEQUENCE [LARGE SCALE GENOMIC DNA]</scope>
    <source>
        <strain evidence="11">SP5</strain>
    </source>
</reference>
<keyword evidence="3" id="KW-0731">Sigma factor</keyword>
<evidence type="ECO:0000259" key="7">
    <source>
        <dbReference type="Pfam" id="PF04542"/>
    </source>
</evidence>
<dbReference type="SUPFAM" id="SSF88659">
    <property type="entry name" value="Sigma3 and sigma4 domains of RNA polymerase sigma factors"/>
    <property type="match status" value="1"/>
</dbReference>
<dbReference type="InterPro" id="IPR013249">
    <property type="entry name" value="RNA_pol_sigma70_r4_t2"/>
</dbReference>
<dbReference type="GO" id="GO:0016987">
    <property type="term" value="F:sigma factor activity"/>
    <property type="evidence" value="ECO:0007669"/>
    <property type="project" value="UniProtKB-KW"/>
</dbReference>
<evidence type="ECO:0008006" key="12">
    <source>
        <dbReference type="Google" id="ProtNLM"/>
    </source>
</evidence>
<feature type="domain" description="RNA polymerase sigma-70 region 2" evidence="7">
    <location>
        <begin position="37"/>
        <end position="101"/>
    </location>
</feature>
<dbReference type="InterPro" id="IPR013325">
    <property type="entry name" value="RNA_pol_sigma_r2"/>
</dbReference>
<dbReference type="InterPro" id="IPR007627">
    <property type="entry name" value="RNA_pol_sigma70_r2"/>
</dbReference>
<gene>
    <name evidence="10" type="ORF">FRUB_00832</name>
</gene>
<dbReference type="Gene3D" id="1.10.1740.10">
    <property type="match status" value="1"/>
</dbReference>
<sequence>MRYLRAALGPTADGPTDADLLGRFVADRDEGAFELLVWRHAGMVLRTCRGVLRDHHAAEDVTQAAFLVLARKAAAIGRREAVVGWLYRVARRLAVRAAARRGVQPVSPAAALDLVPGPAAGPSDDADIAPLLHEEVARLPDRYRLPVLLCYFEGLSHTDAATRLGWPVGTVSGRLARAKATLHDRLTRRGVAVSVGAVAAFLAGDPTAAVSASFAAVTTRAAVSFAAGAAVIPSVSNYTIDLARGAIRAMIVTKFQWAAGVVAACGVLTFAGVWASGQGPGPEVPSGPLAPNPASPLPVAAKAADGSGPRPDPAGRTADFVQRHRSLKNLRAILIAMHAYQDTYARFPSNFVDHGKPLLSWRVQLLPYLDCNDLFNMFKLDEPWDSEHNLKLLPKMPDVFRVGFEPPGATHTYYQRIALTGIVPSTAEDTNILGSGGPPMPGSGGPGPILPAAIAGGAPGSPGGAAPAVPADGTAAALTTTSSEPWLPSKLYDIPDGTSNTLGVLEIGPAVPWTKPADYVFDVKKKTREWKPPFVNVLHAAAYDGAAYTLKPNLEDVLVRRLLGPSDGEMTPPVKQLQARFEESAEEKKELVRLFEENRKLIEEIERQQAEQIMLFGTVNKLTKEIERAEEQQQALRRALQTLKVVNKKWRDEMGLSSGQSAPKLPLNR</sequence>
<dbReference type="NCBIfam" id="TIGR02937">
    <property type="entry name" value="sigma70-ECF"/>
    <property type="match status" value="1"/>
</dbReference>
<dbReference type="InterPro" id="IPR014284">
    <property type="entry name" value="RNA_pol_sigma-70_dom"/>
</dbReference>
<dbReference type="AlphaFoldDB" id="A0A225E1P2"/>
<keyword evidence="11" id="KW-1185">Reference proteome</keyword>
<dbReference type="SUPFAM" id="SSF88946">
    <property type="entry name" value="Sigma2 domain of RNA polymerase sigma factors"/>
    <property type="match status" value="1"/>
</dbReference>
<dbReference type="InterPro" id="IPR013324">
    <property type="entry name" value="RNA_pol_sigma_r3/r4-like"/>
</dbReference>
<evidence type="ECO:0000313" key="10">
    <source>
        <dbReference type="EMBL" id="OWK47133.1"/>
    </source>
</evidence>
<dbReference type="Proteomes" id="UP000214646">
    <property type="component" value="Unassembled WGS sequence"/>
</dbReference>
<feature type="compositionally biased region" description="Pro residues" evidence="6">
    <location>
        <begin position="282"/>
        <end position="296"/>
    </location>
</feature>
<keyword evidence="2" id="KW-0805">Transcription regulation</keyword>
<feature type="coiled-coil region" evidence="5">
    <location>
        <begin position="574"/>
        <end position="649"/>
    </location>
</feature>
<evidence type="ECO:0000256" key="1">
    <source>
        <dbReference type="ARBA" id="ARBA00010641"/>
    </source>
</evidence>
<organism evidence="10 11">
    <name type="scientific">Fimbriiglobus ruber</name>
    <dbReference type="NCBI Taxonomy" id="1908690"/>
    <lineage>
        <taxon>Bacteria</taxon>
        <taxon>Pseudomonadati</taxon>
        <taxon>Planctomycetota</taxon>
        <taxon>Planctomycetia</taxon>
        <taxon>Gemmatales</taxon>
        <taxon>Gemmataceae</taxon>
        <taxon>Fimbriiglobus</taxon>
    </lineage>
</organism>
<evidence type="ECO:0000256" key="2">
    <source>
        <dbReference type="ARBA" id="ARBA00023015"/>
    </source>
</evidence>
<keyword evidence="5" id="KW-0175">Coiled coil</keyword>
<dbReference type="Gene3D" id="1.10.10.10">
    <property type="entry name" value="Winged helix-like DNA-binding domain superfamily/Winged helix DNA-binding domain"/>
    <property type="match status" value="1"/>
</dbReference>
<dbReference type="Pfam" id="PF08281">
    <property type="entry name" value="Sigma70_r4_2"/>
    <property type="match status" value="1"/>
</dbReference>
<accession>A0A225E1P2</accession>
<dbReference type="Pfam" id="PF07596">
    <property type="entry name" value="SBP_bac_10"/>
    <property type="match status" value="1"/>
</dbReference>
<dbReference type="PANTHER" id="PTHR43133">
    <property type="entry name" value="RNA POLYMERASE ECF-TYPE SIGMA FACTO"/>
    <property type="match status" value="1"/>
</dbReference>
<dbReference type="Pfam" id="PF04542">
    <property type="entry name" value="Sigma70_r2"/>
    <property type="match status" value="1"/>
</dbReference>
<name>A0A225E1P2_9BACT</name>
<evidence type="ECO:0000259" key="8">
    <source>
        <dbReference type="Pfam" id="PF07596"/>
    </source>
</evidence>
<evidence type="ECO:0000256" key="6">
    <source>
        <dbReference type="SAM" id="MobiDB-lite"/>
    </source>
</evidence>
<comment type="caution">
    <text evidence="10">The sequence shown here is derived from an EMBL/GenBank/DDBJ whole genome shotgun (WGS) entry which is preliminary data.</text>
</comment>
<feature type="domain" description="RNA polymerase sigma factor 70 region 4 type 2" evidence="9">
    <location>
        <begin position="132"/>
        <end position="182"/>
    </location>
</feature>
<dbReference type="EMBL" id="NIDE01000001">
    <property type="protein sequence ID" value="OWK47133.1"/>
    <property type="molecule type" value="Genomic_DNA"/>
</dbReference>
<dbReference type="InterPro" id="IPR039425">
    <property type="entry name" value="RNA_pol_sigma-70-like"/>
</dbReference>
<evidence type="ECO:0000256" key="3">
    <source>
        <dbReference type="ARBA" id="ARBA00023082"/>
    </source>
</evidence>
<proteinExistence type="inferred from homology"/>
<evidence type="ECO:0000256" key="4">
    <source>
        <dbReference type="ARBA" id="ARBA00023163"/>
    </source>
</evidence>
<feature type="region of interest" description="Disordered" evidence="6">
    <location>
        <begin position="281"/>
        <end position="317"/>
    </location>
</feature>
<feature type="domain" description="DUF1559" evidence="8">
    <location>
        <begin position="328"/>
        <end position="511"/>
    </location>
</feature>
<evidence type="ECO:0000256" key="5">
    <source>
        <dbReference type="SAM" id="Coils"/>
    </source>
</evidence>
<dbReference type="GO" id="GO:0006352">
    <property type="term" value="P:DNA-templated transcription initiation"/>
    <property type="evidence" value="ECO:0007669"/>
    <property type="project" value="InterPro"/>
</dbReference>
<dbReference type="PANTHER" id="PTHR43133:SF51">
    <property type="entry name" value="RNA POLYMERASE SIGMA FACTOR"/>
    <property type="match status" value="1"/>
</dbReference>
<dbReference type="InterPro" id="IPR011453">
    <property type="entry name" value="DUF1559"/>
</dbReference>
<keyword evidence="4" id="KW-0804">Transcription</keyword>
<evidence type="ECO:0000313" key="11">
    <source>
        <dbReference type="Proteomes" id="UP000214646"/>
    </source>
</evidence>